<dbReference type="AlphaFoldDB" id="A0A6N9TNU5"/>
<dbReference type="GO" id="GO:0016020">
    <property type="term" value="C:membrane"/>
    <property type="evidence" value="ECO:0007669"/>
    <property type="project" value="InterPro"/>
</dbReference>
<evidence type="ECO:0000256" key="3">
    <source>
        <dbReference type="SAM" id="Phobius"/>
    </source>
</evidence>
<dbReference type="Gene3D" id="1.20.120.1760">
    <property type="match status" value="1"/>
</dbReference>
<dbReference type="InterPro" id="IPR048254">
    <property type="entry name" value="CDP_ALCOHOL_P_TRANSF_CS"/>
</dbReference>
<evidence type="ECO:0000256" key="1">
    <source>
        <dbReference type="ARBA" id="ARBA00022679"/>
    </source>
</evidence>
<accession>A0A6N9TNU5</accession>
<dbReference type="Pfam" id="PF01066">
    <property type="entry name" value="CDP-OH_P_transf"/>
    <property type="match status" value="1"/>
</dbReference>
<keyword evidence="1 2" id="KW-0808">Transferase</keyword>
<gene>
    <name evidence="4" type="ORF">G3N55_07725</name>
</gene>
<comment type="similarity">
    <text evidence="2">Belongs to the CDP-alcohol phosphatidyltransferase class-I family.</text>
</comment>
<dbReference type="EMBL" id="JAAGRR010000080">
    <property type="protein sequence ID" value="NDY42728.1"/>
    <property type="molecule type" value="Genomic_DNA"/>
</dbReference>
<evidence type="ECO:0000313" key="4">
    <source>
        <dbReference type="EMBL" id="NDY42728.1"/>
    </source>
</evidence>
<name>A0A6N9TNU5_DISTH</name>
<dbReference type="InterPro" id="IPR000462">
    <property type="entry name" value="CDP-OH_P_trans"/>
</dbReference>
<dbReference type="GO" id="GO:0008654">
    <property type="term" value="P:phospholipid biosynthetic process"/>
    <property type="evidence" value="ECO:0007669"/>
    <property type="project" value="InterPro"/>
</dbReference>
<dbReference type="PROSITE" id="PS00379">
    <property type="entry name" value="CDP_ALCOHOL_P_TRANSF"/>
    <property type="match status" value="1"/>
</dbReference>
<dbReference type="RefSeq" id="WP_163298861.1">
    <property type="nucleotide sequence ID" value="NZ_JAAGRR010000080.1"/>
</dbReference>
<evidence type="ECO:0000256" key="2">
    <source>
        <dbReference type="RuleBase" id="RU003750"/>
    </source>
</evidence>
<organism evidence="4 5">
    <name type="scientific">Dissulfurirhabdus thermomarina</name>
    <dbReference type="NCBI Taxonomy" id="1765737"/>
    <lineage>
        <taxon>Bacteria</taxon>
        <taxon>Deltaproteobacteria</taxon>
        <taxon>Dissulfurirhabdaceae</taxon>
        <taxon>Dissulfurirhabdus</taxon>
    </lineage>
</organism>
<keyword evidence="3" id="KW-0472">Membrane</keyword>
<evidence type="ECO:0000313" key="5">
    <source>
        <dbReference type="Proteomes" id="UP000469346"/>
    </source>
</evidence>
<dbReference type="InterPro" id="IPR043130">
    <property type="entry name" value="CDP-OH_PTrfase_TM_dom"/>
</dbReference>
<dbReference type="Proteomes" id="UP000469346">
    <property type="component" value="Unassembled WGS sequence"/>
</dbReference>
<keyword evidence="3" id="KW-1133">Transmembrane helix</keyword>
<dbReference type="GO" id="GO:0016780">
    <property type="term" value="F:phosphotransferase activity, for other substituted phosphate groups"/>
    <property type="evidence" value="ECO:0007669"/>
    <property type="project" value="InterPro"/>
</dbReference>
<comment type="caution">
    <text evidence="4">The sequence shown here is derived from an EMBL/GenBank/DDBJ whole genome shotgun (WGS) entry which is preliminary data.</text>
</comment>
<keyword evidence="3" id="KW-0812">Transmembrane</keyword>
<reference evidence="4 5" key="1">
    <citation type="submission" date="2020-02" db="EMBL/GenBank/DDBJ databases">
        <title>Comparative genomics of sulfur disproportionating microorganisms.</title>
        <authorList>
            <person name="Ward L.M."/>
            <person name="Bertran E."/>
            <person name="Johnston D.T."/>
        </authorList>
    </citation>
    <scope>NUCLEOTIDE SEQUENCE [LARGE SCALE GENOMIC DNA]</scope>
    <source>
        <strain evidence="4 5">DSM 100025</strain>
    </source>
</reference>
<sequence>MGAVPDPGLTGWCRRRCRPLLLPVARALHRLGVTPNGVSLLGLAGCAAAAAVLALGHPAAAALVLLFLGPLDAVDGILAREFGGATRFGAFLDSTLDRYGEFCLFLGLLAYLWRRPGAGLPEAALVLAALTGSLLVSYTRARAEGLGFECRVGLATRFERLLLFGAALLTGWILPLVGLIAVLAHATALQRILHVRRLAR</sequence>
<feature type="transmembrane region" description="Helical" evidence="3">
    <location>
        <begin position="40"/>
        <end position="68"/>
    </location>
</feature>
<keyword evidence="5" id="KW-1185">Reference proteome</keyword>
<protein>
    <submittedName>
        <fullName evidence="4">CDP-alcohol phosphatidyltransferase family protein</fullName>
    </submittedName>
</protein>
<feature type="transmembrane region" description="Helical" evidence="3">
    <location>
        <begin position="161"/>
        <end position="188"/>
    </location>
</feature>
<proteinExistence type="inferred from homology"/>